<keyword evidence="3" id="KW-1185">Reference proteome</keyword>
<dbReference type="InterPro" id="IPR040294">
    <property type="entry name" value="Nodulin-rel_1/2"/>
</dbReference>
<protein>
    <recommendedName>
        <fullName evidence="4">Nodulin-related protein 1</fullName>
    </recommendedName>
</protein>
<feature type="compositionally biased region" description="Basic and acidic residues" evidence="1">
    <location>
        <begin position="32"/>
        <end position="42"/>
    </location>
</feature>
<evidence type="ECO:0000313" key="2">
    <source>
        <dbReference type="EMBL" id="KAH6822441.1"/>
    </source>
</evidence>
<feature type="region of interest" description="Disordered" evidence="1">
    <location>
        <begin position="111"/>
        <end position="143"/>
    </location>
</feature>
<organism evidence="2 3">
    <name type="scientific">Perilla frutescens var. hirtella</name>
    <name type="common">Perilla citriodora</name>
    <name type="synonym">Perilla setoyensis</name>
    <dbReference type="NCBI Taxonomy" id="608512"/>
    <lineage>
        <taxon>Eukaryota</taxon>
        <taxon>Viridiplantae</taxon>
        <taxon>Streptophyta</taxon>
        <taxon>Embryophyta</taxon>
        <taxon>Tracheophyta</taxon>
        <taxon>Spermatophyta</taxon>
        <taxon>Magnoliopsida</taxon>
        <taxon>eudicotyledons</taxon>
        <taxon>Gunneridae</taxon>
        <taxon>Pentapetalae</taxon>
        <taxon>asterids</taxon>
        <taxon>lamiids</taxon>
        <taxon>Lamiales</taxon>
        <taxon>Lamiaceae</taxon>
        <taxon>Nepetoideae</taxon>
        <taxon>Elsholtzieae</taxon>
        <taxon>Perilla</taxon>
    </lineage>
</organism>
<feature type="region of interest" description="Disordered" evidence="1">
    <location>
        <begin position="1"/>
        <end position="42"/>
    </location>
</feature>
<reference evidence="2 3" key="1">
    <citation type="journal article" date="2021" name="Nat. Commun.">
        <title>Incipient diploidization of the medicinal plant Perilla within 10,000 years.</title>
        <authorList>
            <person name="Zhang Y."/>
            <person name="Shen Q."/>
            <person name="Leng L."/>
            <person name="Zhang D."/>
            <person name="Chen S."/>
            <person name="Shi Y."/>
            <person name="Ning Z."/>
            <person name="Chen S."/>
        </authorList>
    </citation>
    <scope>NUCLEOTIDE SEQUENCE [LARGE SCALE GENOMIC DNA]</scope>
    <source>
        <strain evidence="3">cv. PC099</strain>
    </source>
</reference>
<dbReference type="EMBL" id="SDAM02001264">
    <property type="protein sequence ID" value="KAH6822441.1"/>
    <property type="molecule type" value="Genomic_DNA"/>
</dbReference>
<evidence type="ECO:0008006" key="4">
    <source>
        <dbReference type="Google" id="ProtNLM"/>
    </source>
</evidence>
<dbReference type="GO" id="GO:0009408">
    <property type="term" value="P:response to heat"/>
    <property type="evidence" value="ECO:0007669"/>
    <property type="project" value="InterPro"/>
</dbReference>
<dbReference type="AlphaFoldDB" id="A0AAD4IWI9"/>
<evidence type="ECO:0000256" key="1">
    <source>
        <dbReference type="SAM" id="MobiDB-lite"/>
    </source>
</evidence>
<accession>A0AAD4IWI9</accession>
<dbReference type="Proteomes" id="UP001190926">
    <property type="component" value="Unassembled WGS sequence"/>
</dbReference>
<gene>
    <name evidence="2" type="ORF">C2S53_007768</name>
</gene>
<dbReference type="PANTHER" id="PTHR35098:SF1">
    <property type="entry name" value="NODULIN-RELATED PROTEIN 2"/>
    <property type="match status" value="1"/>
</dbReference>
<evidence type="ECO:0000313" key="3">
    <source>
        <dbReference type="Proteomes" id="UP001190926"/>
    </source>
</evidence>
<feature type="compositionally biased region" description="Basic and acidic residues" evidence="1">
    <location>
        <begin position="1"/>
        <end position="20"/>
    </location>
</feature>
<dbReference type="PANTHER" id="PTHR35098">
    <property type="entry name" value="EXPRESSED PROTEIN"/>
    <property type="match status" value="1"/>
</dbReference>
<comment type="caution">
    <text evidence="2">The sequence shown here is derived from an EMBL/GenBank/DDBJ whole genome shotgun (WGS) entry which is preliminary data.</text>
</comment>
<name>A0AAD4IWI9_PERFH</name>
<proteinExistence type="predicted"/>
<sequence>MDFFSKNDDGQAQKTADGDQAKITPDSTSATEAHHKPSKSDLLHSAKVVADAAQAHFRSEPEKFDKGEVAGAAADLLDAAAEYGKLDGTQGIGMYVDKAEDYLRQYKGSHPDASTVAAAAKPEAHDSGASGQGDADKKADGGGGAGDLIKMAGDFLKK</sequence>
<dbReference type="GO" id="GO:0010115">
    <property type="term" value="P:regulation of abscisic acid biosynthetic process"/>
    <property type="evidence" value="ECO:0007669"/>
    <property type="project" value="InterPro"/>
</dbReference>